<protein>
    <submittedName>
        <fullName evidence="2">Uncharacterized protein</fullName>
    </submittedName>
</protein>
<feature type="compositionally biased region" description="Basic and acidic residues" evidence="1">
    <location>
        <begin position="15"/>
        <end position="24"/>
    </location>
</feature>
<dbReference type="RefSeq" id="WP_089065381.1">
    <property type="nucleotide sequence ID" value="NZ_CP022316.1"/>
</dbReference>
<dbReference type="OrthoDB" id="2570341at2"/>
<dbReference type="Proteomes" id="UP000198398">
    <property type="component" value="Chromosome"/>
</dbReference>
<organism evidence="2 3">
    <name type="scientific">Brachybacterium avium</name>
    <dbReference type="NCBI Taxonomy" id="2017485"/>
    <lineage>
        <taxon>Bacteria</taxon>
        <taxon>Bacillati</taxon>
        <taxon>Actinomycetota</taxon>
        <taxon>Actinomycetes</taxon>
        <taxon>Micrococcales</taxon>
        <taxon>Dermabacteraceae</taxon>
        <taxon>Brachybacterium</taxon>
    </lineage>
</organism>
<dbReference type="KEGG" id="brv:CFK39_10315"/>
<feature type="region of interest" description="Disordered" evidence="1">
    <location>
        <begin position="1"/>
        <end position="24"/>
    </location>
</feature>
<keyword evidence="3" id="KW-1185">Reference proteome</keyword>
<accession>A0A220UDR5</accession>
<dbReference type="AlphaFoldDB" id="A0A220UDR5"/>
<evidence type="ECO:0000313" key="2">
    <source>
        <dbReference type="EMBL" id="ASK66140.1"/>
    </source>
</evidence>
<proteinExistence type="predicted"/>
<sequence>MTIHDAASSNLFPVGEDRPGLTHHPFEEPARCRPWFLGDAPAPTDEPPGPAGRALMAEELSQIAFLRWAHCLLDFIGAGCRLTKQGAMFAVDRRALEQQCTEASEGFFRSPYGTSTRFDLAWAVLTEHGWLVREEGWVRPAGRTLVRTANEVRTEADLDDVRGLLAAALDATGRTRGNILWQGSADEDVLEALLVACGPDGLVLPDHPVDGVLIHCDESTRFLAELVQHPHIREVPRDRRSGHVAGSAVAQLARISRTVDHLVDCGLLRVEHGERAEFDALDLFDDDLRGRGRVLRGPLLLRGAVALVRTAHEAGPGHASLRW</sequence>
<reference evidence="3" key="1">
    <citation type="submission" date="2017-07" db="EMBL/GenBank/DDBJ databases">
        <title>Brachybacterium sp. VR2415.</title>
        <authorList>
            <person name="Tak E.J."/>
            <person name="Bae J.-W."/>
        </authorList>
    </citation>
    <scope>NUCLEOTIDE SEQUENCE [LARGE SCALE GENOMIC DNA]</scope>
    <source>
        <strain evidence="3">VR2415</strain>
    </source>
</reference>
<evidence type="ECO:0000256" key="1">
    <source>
        <dbReference type="SAM" id="MobiDB-lite"/>
    </source>
</evidence>
<gene>
    <name evidence="2" type="ORF">CFK39_10315</name>
</gene>
<name>A0A220UDR5_9MICO</name>
<evidence type="ECO:0000313" key="3">
    <source>
        <dbReference type="Proteomes" id="UP000198398"/>
    </source>
</evidence>
<dbReference type="EMBL" id="CP022316">
    <property type="protein sequence ID" value="ASK66140.1"/>
    <property type="molecule type" value="Genomic_DNA"/>
</dbReference>